<dbReference type="GO" id="GO:0032733">
    <property type="term" value="P:positive regulation of interleukin-10 production"/>
    <property type="evidence" value="ECO:0007669"/>
    <property type="project" value="Ensembl"/>
</dbReference>
<feature type="domain" description="Sushi" evidence="15">
    <location>
        <begin position="235"/>
        <end position="294"/>
    </location>
</feature>
<keyword evidence="7 13" id="KW-1015">Disulfide bond</keyword>
<dbReference type="GO" id="GO:0002456">
    <property type="term" value="P:T cell mediated immunity"/>
    <property type="evidence" value="ECO:0007669"/>
    <property type="project" value="Ensembl"/>
</dbReference>
<dbReference type="Ensembl" id="ENSNGAT00000020288.1">
    <property type="protein sequence ID" value="ENSNGAP00000014692.1"/>
    <property type="gene ID" value="ENSNGAG00000015933.1"/>
</dbReference>
<evidence type="ECO:0000256" key="6">
    <source>
        <dbReference type="ARBA" id="ARBA00023136"/>
    </source>
</evidence>
<dbReference type="GO" id="GO:0010629">
    <property type="term" value="P:negative regulation of gene expression"/>
    <property type="evidence" value="ECO:0007669"/>
    <property type="project" value="Ensembl"/>
</dbReference>
<dbReference type="KEGG" id="ngi:103727021"/>
<evidence type="ECO:0000256" key="12">
    <source>
        <dbReference type="PIRNR" id="PIRNR037971"/>
    </source>
</evidence>
<dbReference type="PIRSF" id="PIRSF037971">
    <property type="entry name" value="TLX_CD46"/>
    <property type="match status" value="1"/>
</dbReference>
<feature type="domain" description="Sushi" evidence="15">
    <location>
        <begin position="41"/>
        <end position="104"/>
    </location>
</feature>
<dbReference type="PROSITE" id="PS50923">
    <property type="entry name" value="SUSHI"/>
    <property type="match status" value="4"/>
</dbReference>
<evidence type="ECO:0000256" key="13">
    <source>
        <dbReference type="PROSITE-ProRule" id="PRU00302"/>
    </source>
</evidence>
<evidence type="ECO:0000259" key="15">
    <source>
        <dbReference type="PROSITE" id="PS50923"/>
    </source>
</evidence>
<evidence type="ECO:0000313" key="16">
    <source>
        <dbReference type="Ensembl" id="ENSNGAP00000014692.1"/>
    </source>
</evidence>
<dbReference type="InterPro" id="IPR050350">
    <property type="entry name" value="Compl-Cell_Adhes-Reg"/>
</dbReference>
<keyword evidence="17" id="KW-1185">Reference proteome</keyword>
<name>A0A8C6R8U5_NANGA</name>
<dbReference type="InterPro" id="IPR035976">
    <property type="entry name" value="Sushi/SCR/CCP_sf"/>
</dbReference>
<protein>
    <recommendedName>
        <fullName evidence="2 12">Membrane cofactor protein</fullName>
    </recommendedName>
</protein>
<dbReference type="FunFam" id="2.10.70.10:FF:000014">
    <property type="entry name" value="Membrane cofactor protein"/>
    <property type="match status" value="1"/>
</dbReference>
<evidence type="ECO:0000256" key="4">
    <source>
        <dbReference type="ARBA" id="ARBA00022729"/>
    </source>
</evidence>
<evidence type="ECO:0000256" key="10">
    <source>
        <dbReference type="ARBA" id="ARBA00047055"/>
    </source>
</evidence>
<dbReference type="GO" id="GO:0007338">
    <property type="term" value="P:single fertilization"/>
    <property type="evidence" value="ECO:0007669"/>
    <property type="project" value="UniProtKB-UniRule"/>
</dbReference>
<dbReference type="GO" id="GO:0045296">
    <property type="term" value="F:cadherin binding"/>
    <property type="evidence" value="ECO:0007669"/>
    <property type="project" value="Ensembl"/>
</dbReference>
<dbReference type="GeneTree" id="ENSGT00940000161381"/>
<evidence type="ECO:0000256" key="7">
    <source>
        <dbReference type="ARBA" id="ARBA00023157"/>
    </source>
</evidence>
<gene>
    <name evidence="16" type="primary">Cd46</name>
</gene>
<keyword evidence="4" id="KW-0732">Signal</keyword>
<dbReference type="RefSeq" id="XP_008823012.1">
    <property type="nucleotide sequence ID" value="XM_008824790.2"/>
</dbReference>
<accession>A0A8C6R8U5</accession>
<feature type="domain" description="Sushi" evidence="15">
    <location>
        <begin position="105"/>
        <end position="168"/>
    </location>
</feature>
<dbReference type="GO" id="GO:0002079">
    <property type="term" value="C:inner acrosomal membrane"/>
    <property type="evidence" value="ECO:0007669"/>
    <property type="project" value="UniProtKB-SubCell"/>
</dbReference>
<reference evidence="16" key="1">
    <citation type="submission" date="2025-08" db="UniProtKB">
        <authorList>
            <consortium name="Ensembl"/>
        </authorList>
    </citation>
    <scope>IDENTIFICATION</scope>
</reference>
<dbReference type="InterPro" id="IPR017341">
    <property type="entry name" value="CD46"/>
</dbReference>
<dbReference type="PANTHER" id="PTHR19325:SF521">
    <property type="entry name" value="MEMBRANE COFACTOR PROTEIN"/>
    <property type="match status" value="1"/>
</dbReference>
<keyword evidence="3 13" id="KW-0768">Sushi</keyword>
<evidence type="ECO:0000256" key="14">
    <source>
        <dbReference type="SAM" id="Phobius"/>
    </source>
</evidence>
<evidence type="ECO:0000256" key="8">
    <source>
        <dbReference type="ARBA" id="ARBA00023180"/>
    </source>
</evidence>
<feature type="disulfide bond" evidence="13">
    <location>
        <begin position="265"/>
        <end position="292"/>
    </location>
</feature>
<dbReference type="Pfam" id="PF00084">
    <property type="entry name" value="Sushi"/>
    <property type="match status" value="4"/>
</dbReference>
<keyword evidence="5" id="KW-0677">Repeat</keyword>
<dbReference type="SUPFAM" id="SSF57535">
    <property type="entry name" value="Complement control module/SCR domain"/>
    <property type="match status" value="4"/>
</dbReference>
<feature type="transmembrane region" description="Helical" evidence="14">
    <location>
        <begin position="20"/>
        <end position="39"/>
    </location>
</feature>
<feature type="transmembrane region" description="Helical" evidence="14">
    <location>
        <begin position="327"/>
        <end position="348"/>
    </location>
</feature>
<dbReference type="GO" id="GO:0043382">
    <property type="term" value="P:positive regulation of memory T cell differentiation"/>
    <property type="evidence" value="ECO:0007669"/>
    <property type="project" value="Ensembl"/>
</dbReference>
<dbReference type="CTD" id="4179"/>
<organism evidence="16 17">
    <name type="scientific">Nannospalax galili</name>
    <name type="common">Northern Israeli blind subterranean mole rat</name>
    <name type="synonym">Spalax galili</name>
    <dbReference type="NCBI Taxonomy" id="1026970"/>
    <lineage>
        <taxon>Eukaryota</taxon>
        <taxon>Metazoa</taxon>
        <taxon>Chordata</taxon>
        <taxon>Craniata</taxon>
        <taxon>Vertebrata</taxon>
        <taxon>Euteleostomi</taxon>
        <taxon>Mammalia</taxon>
        <taxon>Eutheria</taxon>
        <taxon>Euarchontoglires</taxon>
        <taxon>Glires</taxon>
        <taxon>Rodentia</taxon>
        <taxon>Myomorpha</taxon>
        <taxon>Muroidea</taxon>
        <taxon>Spalacidae</taxon>
        <taxon>Spalacinae</taxon>
        <taxon>Nannospalax</taxon>
    </lineage>
</organism>
<keyword evidence="9 12" id="KW-0278">Fertilization</keyword>
<dbReference type="Proteomes" id="UP000694381">
    <property type="component" value="Unassembled WGS sequence"/>
</dbReference>
<evidence type="ECO:0000256" key="1">
    <source>
        <dbReference type="ARBA" id="ARBA00004167"/>
    </source>
</evidence>
<dbReference type="GO" id="GO:0009986">
    <property type="term" value="C:cell surface"/>
    <property type="evidence" value="ECO:0007669"/>
    <property type="project" value="Ensembl"/>
</dbReference>
<dbReference type="GO" id="GO:0071636">
    <property type="term" value="P:positive regulation of transforming growth factor beta production"/>
    <property type="evidence" value="ECO:0007669"/>
    <property type="project" value="Ensembl"/>
</dbReference>
<keyword evidence="14" id="KW-0812">Transmembrane</keyword>
<evidence type="ECO:0000256" key="11">
    <source>
        <dbReference type="ARBA" id="ARBA00060230"/>
    </source>
</evidence>
<dbReference type="GO" id="GO:0042102">
    <property type="term" value="P:positive regulation of T cell proliferation"/>
    <property type="evidence" value="ECO:0007669"/>
    <property type="project" value="Ensembl"/>
</dbReference>
<comment type="subunit">
    <text evidence="10">Interacts with C3b. Interacts with C4b. Interacts with moesin/MSN.</text>
</comment>
<dbReference type="AlphaFoldDB" id="A0A8C6R8U5"/>
<dbReference type="GO" id="GO:0008593">
    <property type="term" value="P:regulation of Notch signaling pathway"/>
    <property type="evidence" value="ECO:0007669"/>
    <property type="project" value="Ensembl"/>
</dbReference>
<dbReference type="OMA" id="CVKGPRP"/>
<sequence>MTESLAPGTAPPRRRKTYSFWWCLLGICAEAVFFLLSTFSDACELPPPFEAMEPSQPPKPYYEVGEKIQYKCKKGYLYLLPFLMIATCEPNHTWVPISDDGCVRVQCDILKKPLHGSIHYIDGRFSWGARVHFSCMDGYYLVGMPLLHCVLKGEEDAYWSGPTPHCEKVYCSPPPKIKNGTHSFTDIDVFKYREAVIYSCDHNPGPDQFSLIGKNMIFCTDYNTWSSKPPECKVVKCPHPVLENGRQIAGFGEKFSYEATVILECVQGFYMNGSERVVCGANSTWEPGIPTCLKGPKPTHPTKPPVYNYPGYPNPHRGIFDQEIDNWIIALIIITSVVGIIVICLIIYRCLKHRKKGNVSEAT</sequence>
<comment type="caution">
    <text evidence="13">Lacks conserved residue(s) required for the propagation of feature annotation.</text>
</comment>
<feature type="domain" description="Sushi" evidence="15">
    <location>
        <begin position="169"/>
        <end position="234"/>
    </location>
</feature>
<evidence type="ECO:0000256" key="5">
    <source>
        <dbReference type="ARBA" id="ARBA00022737"/>
    </source>
</evidence>
<evidence type="ECO:0000256" key="2">
    <source>
        <dbReference type="ARBA" id="ARBA00017517"/>
    </source>
</evidence>
<keyword evidence="8" id="KW-0325">Glycoprotein</keyword>
<dbReference type="FunFam" id="2.10.70.10:FF:000042">
    <property type="entry name" value="Membrane cofactor protein"/>
    <property type="match status" value="1"/>
</dbReference>
<keyword evidence="6 12" id="KW-0472">Membrane</keyword>
<dbReference type="GO" id="GO:0035581">
    <property type="term" value="P:sequestering of extracellular ligand from receptor"/>
    <property type="evidence" value="ECO:0007669"/>
    <property type="project" value="Ensembl"/>
</dbReference>
<comment type="subcellular location">
    <subcellularLocation>
        <location evidence="12">Cytoplasmic vesicle</location>
        <location evidence="12">Secretory vesicle</location>
        <location evidence="12">Acrosome inner membrane</location>
    </subcellularLocation>
    <subcellularLocation>
        <location evidence="1">Membrane</location>
        <topology evidence="1">Single-pass membrane protein</topology>
    </subcellularLocation>
</comment>
<dbReference type="GO" id="GO:0005576">
    <property type="term" value="C:extracellular region"/>
    <property type="evidence" value="ECO:0007669"/>
    <property type="project" value="GOC"/>
</dbReference>
<dbReference type="InterPro" id="IPR000436">
    <property type="entry name" value="Sushi_SCR_CCP_dom"/>
</dbReference>
<keyword evidence="14" id="KW-1133">Transmembrane helix</keyword>
<dbReference type="GO" id="GO:0005886">
    <property type="term" value="C:plasma membrane"/>
    <property type="evidence" value="ECO:0007669"/>
    <property type="project" value="Ensembl"/>
</dbReference>
<dbReference type="GeneID" id="103727021"/>
<dbReference type="OrthoDB" id="6480633at2759"/>
<dbReference type="Gene3D" id="2.10.70.10">
    <property type="entry name" value="Complement Module, domain 1"/>
    <property type="match status" value="4"/>
</dbReference>
<dbReference type="GO" id="GO:0045591">
    <property type="term" value="P:positive regulation of regulatory T cell differentiation"/>
    <property type="evidence" value="ECO:0007669"/>
    <property type="project" value="Ensembl"/>
</dbReference>
<evidence type="ECO:0000256" key="3">
    <source>
        <dbReference type="ARBA" id="ARBA00022659"/>
    </source>
</evidence>
<dbReference type="SMART" id="SM00032">
    <property type="entry name" value="CCP"/>
    <property type="match status" value="4"/>
</dbReference>
<evidence type="ECO:0000256" key="9">
    <source>
        <dbReference type="ARBA" id="ARBA00023279"/>
    </source>
</evidence>
<evidence type="ECO:0000313" key="17">
    <source>
        <dbReference type="Proteomes" id="UP000694381"/>
    </source>
</evidence>
<dbReference type="CDD" id="cd00033">
    <property type="entry name" value="CCP"/>
    <property type="match status" value="4"/>
</dbReference>
<dbReference type="PANTHER" id="PTHR19325">
    <property type="entry name" value="COMPLEMENT COMPONENT-RELATED SUSHI DOMAIN-CONTAINING"/>
    <property type="match status" value="1"/>
</dbReference>
<reference evidence="16" key="2">
    <citation type="submission" date="2025-09" db="UniProtKB">
        <authorList>
            <consortium name="Ensembl"/>
        </authorList>
    </citation>
    <scope>IDENTIFICATION</scope>
</reference>
<comment type="function">
    <text evidence="11 12">May be involved in the fusion of the spermatozoa with the oocyte during fertilization.</text>
</comment>
<proteinExistence type="predicted"/>